<dbReference type="PANTHER" id="PTHR35191:SF1">
    <property type="entry name" value="PROPHAGE SIDE TAIL FIBER PROTEIN HOMOLOG STFQ-RELATED"/>
    <property type="match status" value="1"/>
</dbReference>
<dbReference type="EMBL" id="JAPDIQ010000004">
    <property type="protein sequence ID" value="MDH4763406.1"/>
    <property type="molecule type" value="Genomic_DNA"/>
</dbReference>
<organism evidence="2 3">
    <name type="scientific">Pseudomonas flavocrustae</name>
    <dbReference type="NCBI Taxonomy" id="2991719"/>
    <lineage>
        <taxon>Bacteria</taxon>
        <taxon>Pseudomonadati</taxon>
        <taxon>Pseudomonadota</taxon>
        <taxon>Gammaproteobacteria</taxon>
        <taxon>Pseudomonadales</taxon>
        <taxon>Pseudomonadaceae</taxon>
        <taxon>Pseudomonas</taxon>
    </lineage>
</organism>
<accession>A0ABT6IGE8</accession>
<dbReference type="InterPro" id="IPR007110">
    <property type="entry name" value="Ig-like_dom"/>
</dbReference>
<comment type="caution">
    <text evidence="2">The sequence shown here is derived from an EMBL/GenBank/DDBJ whole genome shotgun (WGS) entry which is preliminary data.</text>
</comment>
<dbReference type="InterPro" id="IPR022225">
    <property type="entry name" value="Phage_tail_fibre_N"/>
</dbReference>
<protein>
    <submittedName>
        <fullName evidence="2">Phage tail protein</fullName>
    </submittedName>
</protein>
<keyword evidence="3" id="KW-1185">Reference proteome</keyword>
<sequence>MSQTYYAILTAIGEAKLANAAALNTTLKIAKMAVGDGGGVVPTPNRSQTALVGEWYRAGLNTLAVDPSNTSQIIAELVIPEATGGNWIREMGLIDADGNLIAVANTPPSYKPQLAEGSGRTQVLRMVLIVSSASAVELKIDPSVVLATRQYVDDAITVAVNRLDNKQSVRVATTANLPLTGTPTVDGIALAVGDRILVKNQDTASQNGLYLVAAGTWNRALDADASSEVTPGLTVYVEQGTAQADTIWKLVTDAPITLGTTALTFADITSGYAPLKSPAFTDKPTAPTAELFDASKQLANTEYVQRALGNLASLKVISAAAALDKTAVGNAIVLDGNPGVVYLPSAIDCPKGAQLVILAKQAGWILSTSNNQLLDTGSSTVSAITLNAGDQVSLFSNASSSWTMAGGAAALPYSTEFRRRTRAIAASISSNGQPAANQAFTWQKVYPSFIAPCDGYVLALSNLNIGATSPANLTNTAKITGSTAGSSIVQEVTPLPMTDIATLGVVKGETVTVTCTAAGTSTSASWPTLTHNTSYWFIPTSNLVL</sequence>
<gene>
    <name evidence="2" type="ORF">OMP44_10905</name>
</gene>
<evidence type="ECO:0000259" key="1">
    <source>
        <dbReference type="PROSITE" id="PS50835"/>
    </source>
</evidence>
<evidence type="ECO:0000313" key="3">
    <source>
        <dbReference type="Proteomes" id="UP001157461"/>
    </source>
</evidence>
<dbReference type="Proteomes" id="UP001157461">
    <property type="component" value="Unassembled WGS sequence"/>
</dbReference>
<dbReference type="RefSeq" id="WP_280307938.1">
    <property type="nucleotide sequence ID" value="NZ_JAPDIQ010000004.1"/>
</dbReference>
<reference evidence="2 3" key="1">
    <citation type="submission" date="2022-10" db="EMBL/GenBank/DDBJ databases">
        <title>A novel Pseudomonas species, isolated from Passiflora incarnata leaves.</title>
        <authorList>
            <person name="Cueva-Yesquen L.G."/>
            <person name="Fantinatti-Garboggini F."/>
        </authorList>
    </citation>
    <scope>NUCLEOTIDE SEQUENCE [LARGE SCALE GENOMIC DNA]</scope>
    <source>
        <strain evidence="2 3">CBMAI 2609</strain>
    </source>
</reference>
<dbReference type="PANTHER" id="PTHR35191">
    <property type="entry name" value="PROPHAGE SIDE TAIL FIBER PROTEIN HOMOLOG STFQ-RELATED"/>
    <property type="match status" value="1"/>
</dbReference>
<feature type="domain" description="Ig-like" evidence="1">
    <location>
        <begin position="494"/>
        <end position="545"/>
    </location>
</feature>
<proteinExistence type="predicted"/>
<dbReference type="Pfam" id="PF12571">
    <property type="entry name" value="Phage_tail_fib"/>
    <property type="match status" value="1"/>
</dbReference>
<dbReference type="PROSITE" id="PS50835">
    <property type="entry name" value="IG_LIKE"/>
    <property type="match status" value="1"/>
</dbReference>
<name>A0ABT6IGE8_9PSED</name>
<evidence type="ECO:0000313" key="2">
    <source>
        <dbReference type="EMBL" id="MDH4763406.1"/>
    </source>
</evidence>
<dbReference type="InterPro" id="IPR051934">
    <property type="entry name" value="Phage_Tail_Fiber_Structural"/>
</dbReference>